<feature type="domain" description="LysM" evidence="8">
    <location>
        <begin position="432"/>
        <end position="475"/>
    </location>
</feature>
<feature type="chain" id="PRO_5003310051" description="Peptidoglycan hydrolase" evidence="6">
    <location>
        <begin position="23"/>
        <end position="476"/>
    </location>
</feature>
<dbReference type="GO" id="GO:0042742">
    <property type="term" value="P:defense response to bacterium"/>
    <property type="evidence" value="ECO:0007669"/>
    <property type="project" value="UniProtKB-KW"/>
</dbReference>
<evidence type="ECO:0000256" key="5">
    <source>
        <dbReference type="SAM" id="MobiDB-lite"/>
    </source>
</evidence>
<dbReference type="eggNOG" id="COG1705">
    <property type="taxonomic scope" value="Bacteria"/>
</dbReference>
<protein>
    <recommendedName>
        <fullName evidence="4">Peptidoglycan hydrolase</fullName>
    </recommendedName>
</protein>
<dbReference type="InterPro" id="IPR051056">
    <property type="entry name" value="Glycosyl_Hydrolase_73"/>
</dbReference>
<dbReference type="eggNOG" id="COG1388">
    <property type="taxonomic scope" value="Bacteria"/>
</dbReference>
<dbReference type="PANTHER" id="PTHR33308">
    <property type="entry name" value="PEPTIDOGLYCAN HYDROLASE FLGJ"/>
    <property type="match status" value="1"/>
</dbReference>
<dbReference type="Pfam" id="PF01832">
    <property type="entry name" value="Glucosaminidase"/>
    <property type="match status" value="1"/>
</dbReference>
<dbReference type="InterPro" id="IPR000770">
    <property type="entry name" value="SAND_dom"/>
</dbReference>
<evidence type="ECO:0000313" key="10">
    <source>
        <dbReference type="Proteomes" id="UP000008461"/>
    </source>
</evidence>
<evidence type="ECO:0000256" key="3">
    <source>
        <dbReference type="ARBA" id="ARBA00022801"/>
    </source>
</evidence>
<dbReference type="EMBL" id="CP002691">
    <property type="protein sequence ID" value="AEE50935.1"/>
    <property type="molecule type" value="Genomic_DNA"/>
</dbReference>
<dbReference type="PROSITE" id="PS51257">
    <property type="entry name" value="PROKAR_LIPOPROTEIN"/>
    <property type="match status" value="1"/>
</dbReference>
<dbReference type="InterPro" id="IPR002901">
    <property type="entry name" value="MGlyc_endo_b_GlcNAc-like_dom"/>
</dbReference>
<dbReference type="RefSeq" id="WP_013765478.1">
    <property type="nucleotide sequence ID" value="NC_015510.1"/>
</dbReference>
<dbReference type="OrthoDB" id="977752at2"/>
<dbReference type="GO" id="GO:0031640">
    <property type="term" value="P:killing of cells of another organism"/>
    <property type="evidence" value="ECO:0007669"/>
    <property type="project" value="UniProtKB-KW"/>
</dbReference>
<reference key="2">
    <citation type="submission" date="2011-04" db="EMBL/GenBank/DDBJ databases">
        <title>Complete sequence of chromosome of Haliscomenobacter hydrossis DSM 1100.</title>
        <authorList>
            <consortium name="US DOE Joint Genome Institute (JGI-PGF)"/>
            <person name="Lucas S."/>
            <person name="Han J."/>
            <person name="Lapidus A."/>
            <person name="Bruce D."/>
            <person name="Goodwin L."/>
            <person name="Pitluck S."/>
            <person name="Peters L."/>
            <person name="Kyrpides N."/>
            <person name="Mavromatis K."/>
            <person name="Ivanova N."/>
            <person name="Ovchinnikova G."/>
            <person name="Pagani I."/>
            <person name="Daligault H."/>
            <person name="Detter J.C."/>
            <person name="Han C."/>
            <person name="Land M."/>
            <person name="Hauser L."/>
            <person name="Markowitz V."/>
            <person name="Cheng J.-F."/>
            <person name="Hugenholtz P."/>
            <person name="Woyke T."/>
            <person name="Wu D."/>
            <person name="Verbarg S."/>
            <person name="Frueling A."/>
            <person name="Brambilla E."/>
            <person name="Klenk H.-P."/>
            <person name="Eisen J.A."/>
        </authorList>
    </citation>
    <scope>NUCLEOTIDE SEQUENCE</scope>
    <source>
        <strain>DSM 1100</strain>
    </source>
</reference>
<dbReference type="InterPro" id="IPR018392">
    <property type="entry name" value="LysM"/>
</dbReference>
<proteinExistence type="predicted"/>
<gene>
    <name evidence="9" type="ordered locus">Halhy_3072</name>
</gene>
<accession>F4KPJ7</accession>
<reference evidence="9 10" key="1">
    <citation type="journal article" date="2011" name="Stand. Genomic Sci.">
        <title>Complete genome sequence of Haliscomenobacter hydrossis type strain (O).</title>
        <authorList>
            <consortium name="US DOE Joint Genome Institute (JGI-PGF)"/>
            <person name="Daligault H."/>
            <person name="Lapidus A."/>
            <person name="Zeytun A."/>
            <person name="Nolan M."/>
            <person name="Lucas S."/>
            <person name="Del Rio T.G."/>
            <person name="Tice H."/>
            <person name="Cheng J.F."/>
            <person name="Tapia R."/>
            <person name="Han C."/>
            <person name="Goodwin L."/>
            <person name="Pitluck S."/>
            <person name="Liolios K."/>
            <person name="Pagani I."/>
            <person name="Ivanova N."/>
            <person name="Huntemann M."/>
            <person name="Mavromatis K."/>
            <person name="Mikhailova N."/>
            <person name="Pati A."/>
            <person name="Chen A."/>
            <person name="Palaniappan K."/>
            <person name="Land M."/>
            <person name="Hauser L."/>
            <person name="Brambilla E.M."/>
            <person name="Rohde M."/>
            <person name="Verbarg S."/>
            <person name="Goker M."/>
            <person name="Bristow J."/>
            <person name="Eisen J.A."/>
            <person name="Markowitz V."/>
            <person name="Hugenholtz P."/>
            <person name="Kyrpides N.C."/>
            <person name="Klenk H.P."/>
            <person name="Woyke T."/>
        </authorList>
    </citation>
    <scope>NUCLEOTIDE SEQUENCE [LARGE SCALE GENOMIC DNA]</scope>
    <source>
        <strain evidence="10">ATCC 27775 / DSM 1100 / LMG 10767 / O</strain>
    </source>
</reference>
<dbReference type="Proteomes" id="UP000008461">
    <property type="component" value="Chromosome"/>
</dbReference>
<keyword evidence="10" id="KW-1185">Reference proteome</keyword>
<feature type="compositionally biased region" description="Polar residues" evidence="5">
    <location>
        <begin position="368"/>
        <end position="411"/>
    </location>
</feature>
<evidence type="ECO:0000256" key="4">
    <source>
        <dbReference type="ARBA" id="ARBA00032108"/>
    </source>
</evidence>
<evidence type="ECO:0000256" key="6">
    <source>
        <dbReference type="SAM" id="SignalP"/>
    </source>
</evidence>
<dbReference type="CDD" id="cd00118">
    <property type="entry name" value="LysM"/>
    <property type="match status" value="1"/>
</dbReference>
<evidence type="ECO:0000259" key="8">
    <source>
        <dbReference type="PROSITE" id="PS51782"/>
    </source>
</evidence>
<feature type="compositionally biased region" description="Low complexity" evidence="5">
    <location>
        <begin position="412"/>
        <end position="425"/>
    </location>
</feature>
<evidence type="ECO:0000313" key="9">
    <source>
        <dbReference type="EMBL" id="AEE50935.1"/>
    </source>
</evidence>
<keyword evidence="1" id="KW-0929">Antimicrobial</keyword>
<keyword evidence="3" id="KW-0378">Hydrolase</keyword>
<dbReference type="InterPro" id="IPR036779">
    <property type="entry name" value="LysM_dom_sf"/>
</dbReference>
<dbReference type="HOGENOM" id="CLU_013771_1_1_10"/>
<evidence type="ECO:0000256" key="1">
    <source>
        <dbReference type="ARBA" id="ARBA00022529"/>
    </source>
</evidence>
<dbReference type="AlphaFoldDB" id="F4KPJ7"/>
<organism evidence="9 10">
    <name type="scientific">Haliscomenobacter hydrossis (strain ATCC 27775 / DSM 1100 / LMG 10767 / O)</name>
    <dbReference type="NCBI Taxonomy" id="760192"/>
    <lineage>
        <taxon>Bacteria</taxon>
        <taxon>Pseudomonadati</taxon>
        <taxon>Bacteroidota</taxon>
        <taxon>Saprospiria</taxon>
        <taxon>Saprospirales</taxon>
        <taxon>Haliscomenobacteraceae</taxon>
        <taxon>Haliscomenobacter</taxon>
    </lineage>
</organism>
<dbReference type="PROSITE" id="PS51782">
    <property type="entry name" value="LYSM"/>
    <property type="match status" value="1"/>
</dbReference>
<name>F4KPJ7_HALH1</name>
<dbReference type="PANTHER" id="PTHR33308:SF9">
    <property type="entry name" value="PEPTIDOGLYCAN HYDROLASE FLGJ"/>
    <property type="match status" value="1"/>
</dbReference>
<evidence type="ECO:0000256" key="2">
    <source>
        <dbReference type="ARBA" id="ARBA00022638"/>
    </source>
</evidence>
<dbReference type="GO" id="GO:0003677">
    <property type="term" value="F:DNA binding"/>
    <property type="evidence" value="ECO:0007669"/>
    <property type="project" value="InterPro"/>
</dbReference>
<dbReference type="GO" id="GO:0004040">
    <property type="term" value="F:amidase activity"/>
    <property type="evidence" value="ECO:0007669"/>
    <property type="project" value="InterPro"/>
</dbReference>
<feature type="signal peptide" evidence="6">
    <location>
        <begin position="1"/>
        <end position="22"/>
    </location>
</feature>
<dbReference type="PROSITE" id="PS50864">
    <property type="entry name" value="SAND"/>
    <property type="match status" value="1"/>
</dbReference>
<dbReference type="SUPFAM" id="SSF54106">
    <property type="entry name" value="LysM domain"/>
    <property type="match status" value="1"/>
</dbReference>
<dbReference type="KEGG" id="hhy:Halhy_3072"/>
<keyword evidence="6" id="KW-0732">Signal</keyword>
<feature type="region of interest" description="Disordered" evidence="5">
    <location>
        <begin position="313"/>
        <end position="425"/>
    </location>
</feature>
<dbReference type="Pfam" id="PF01476">
    <property type="entry name" value="LysM"/>
    <property type="match status" value="1"/>
</dbReference>
<keyword evidence="2" id="KW-0081">Bacteriolytic enzyme</keyword>
<dbReference type="SMART" id="SM00047">
    <property type="entry name" value="LYZ2"/>
    <property type="match status" value="1"/>
</dbReference>
<dbReference type="STRING" id="760192.Halhy_3072"/>
<sequence>MEFLKNSLLICLSLLVYGCAQAQPKDMEEKMAYVERYRLLAVEEMERTGIPASIKLGQGLLESRWGTSDLARLANNHFGIKCGKDWNGEGYYKEDDDLNDKGELIKSCFRVYGSAEQCYRDHSAFLMNPAKKERYGPLFELKRTDYRSWAEGLKKGGYATDPGYPTKLIKLIEDFDLHRYDETTYQDLLSEIGTLPTLTQPDSPDKPLPVLVVGVPQSTNDVKYIIAAAGQTVKDIASKQYVSPKALMNHNPHISGMEESLKAGTRVFLQSKPKGWRGQETYHKVRKGELMIDISVLYAIDLDKLYIRNKMSHGQEPAENTQVKIRGGKIKKQPKLQSDQPNKKPTALPTVPNPSLSSAKPAADPATGTVSTKPAKSGPGTTSNSDLSATNKPNVPVVSASNSDPFSTAKPSTTTANTGGNMTNSNNPVAPQYYLVMEGDTLEILAQKFKTSIDGIKKLNNLASDECKVGSRIRVK</sequence>
<evidence type="ECO:0000259" key="7">
    <source>
        <dbReference type="PROSITE" id="PS50864"/>
    </source>
</evidence>
<dbReference type="SMART" id="SM00257">
    <property type="entry name" value="LysM"/>
    <property type="match status" value="2"/>
</dbReference>
<feature type="domain" description="SAND" evidence="7">
    <location>
        <begin position="68"/>
        <end position="178"/>
    </location>
</feature>
<dbReference type="Gene3D" id="1.10.530.10">
    <property type="match status" value="1"/>
</dbReference>
<dbReference type="Gene3D" id="3.10.350.10">
    <property type="entry name" value="LysM domain"/>
    <property type="match status" value="1"/>
</dbReference>